<evidence type="ECO:0000256" key="1">
    <source>
        <dbReference type="SAM" id="Phobius"/>
    </source>
</evidence>
<dbReference type="AlphaFoldDB" id="A0A833VIL4"/>
<dbReference type="Proteomes" id="UP000623129">
    <property type="component" value="Unassembled WGS sequence"/>
</dbReference>
<feature type="transmembrane region" description="Helical" evidence="1">
    <location>
        <begin position="46"/>
        <end position="66"/>
    </location>
</feature>
<dbReference type="GO" id="GO:0009975">
    <property type="term" value="F:cyclase activity"/>
    <property type="evidence" value="ECO:0007669"/>
    <property type="project" value="TreeGrafter"/>
</dbReference>
<protein>
    <submittedName>
        <fullName evidence="2">Uncharacterized protein</fullName>
    </submittedName>
</protein>
<evidence type="ECO:0000313" key="2">
    <source>
        <dbReference type="EMBL" id="KAF3328005.1"/>
    </source>
</evidence>
<evidence type="ECO:0000313" key="3">
    <source>
        <dbReference type="Proteomes" id="UP000623129"/>
    </source>
</evidence>
<organism evidence="2 3">
    <name type="scientific">Carex littledalei</name>
    <dbReference type="NCBI Taxonomy" id="544730"/>
    <lineage>
        <taxon>Eukaryota</taxon>
        <taxon>Viridiplantae</taxon>
        <taxon>Streptophyta</taxon>
        <taxon>Embryophyta</taxon>
        <taxon>Tracheophyta</taxon>
        <taxon>Spermatophyta</taxon>
        <taxon>Magnoliopsida</taxon>
        <taxon>Liliopsida</taxon>
        <taxon>Poales</taxon>
        <taxon>Cyperaceae</taxon>
        <taxon>Cyperoideae</taxon>
        <taxon>Cariceae</taxon>
        <taxon>Carex</taxon>
        <taxon>Carex subgen. Euthyceras</taxon>
    </lineage>
</organism>
<name>A0A833VIL4_9POAL</name>
<keyword evidence="1" id="KW-1133">Transmembrane helix</keyword>
<dbReference type="GO" id="GO:0051762">
    <property type="term" value="P:sesquiterpene biosynthetic process"/>
    <property type="evidence" value="ECO:0007669"/>
    <property type="project" value="TreeGrafter"/>
</dbReference>
<reference evidence="2" key="1">
    <citation type="submission" date="2020-01" db="EMBL/GenBank/DDBJ databases">
        <title>Genome sequence of Kobresia littledalei, the first chromosome-level genome in the family Cyperaceae.</title>
        <authorList>
            <person name="Qu G."/>
        </authorList>
    </citation>
    <scope>NUCLEOTIDE SEQUENCE</scope>
    <source>
        <strain evidence="2">C.B.Clarke</strain>
        <tissue evidence="2">Leaf</tissue>
    </source>
</reference>
<dbReference type="PANTHER" id="PTHR31045:SF30">
    <property type="entry name" value="PLAC8 FAMILY PROTEIN"/>
    <property type="match status" value="1"/>
</dbReference>
<dbReference type="PANTHER" id="PTHR31045">
    <property type="entry name" value="PLAC8 FAMILY PROTEIN-RELATED"/>
    <property type="match status" value="1"/>
</dbReference>
<keyword evidence="3" id="KW-1185">Reference proteome</keyword>
<sequence>MKDEFLFILIQQRLVWCIEGKRWRSEDVLELRKTYSKNDMYQPHKWAHITVVVVFLHVTCFFQYALCAVAKLEILLGAACKYTSRYYKQFCEKFGSGNSVKIQAILREIEEIRLDLNSRITVEGDLPNTTAVEAGWHRRSFASDFAASTGDITVKPVQSFGRNFFSVLGVAAPVFAGLYYTVFSPLRREIDSNSIENTNQPDKANLKKVPVDHNWNGEIRTGYLYVEDENLYEKLTTAESVDAIIAPVQPVIAIQSGEHLHH</sequence>
<dbReference type="EMBL" id="SWLB01000016">
    <property type="protein sequence ID" value="KAF3328005.1"/>
    <property type="molecule type" value="Genomic_DNA"/>
</dbReference>
<comment type="caution">
    <text evidence="2">The sequence shown here is derived from an EMBL/GenBank/DDBJ whole genome shotgun (WGS) entry which is preliminary data.</text>
</comment>
<accession>A0A833VIL4</accession>
<feature type="transmembrane region" description="Helical" evidence="1">
    <location>
        <begin position="164"/>
        <end position="183"/>
    </location>
</feature>
<keyword evidence="1" id="KW-0812">Transmembrane</keyword>
<proteinExistence type="predicted"/>
<gene>
    <name evidence="2" type="ORF">FCM35_KLT06611</name>
</gene>
<keyword evidence="1" id="KW-0472">Membrane</keyword>